<keyword evidence="5" id="KW-0175">Coiled coil</keyword>
<evidence type="ECO:0000256" key="6">
    <source>
        <dbReference type="SAM" id="MobiDB-lite"/>
    </source>
</evidence>
<protein>
    <recommendedName>
        <fullName evidence="7">Methyltransferase type 11 domain-containing protein</fullName>
    </recommendedName>
</protein>
<dbReference type="InterPro" id="IPR029063">
    <property type="entry name" value="SAM-dependent_MTases_sf"/>
</dbReference>
<sequence length="813" mass="91193">MGSKGKKGSESDNILETLGDFTSKENWDKFFTLRTDSFEWYAEWPHLRHPLLSLLSTLSSAHPLPLPILVPACGNSRLSEHLYDAGHTAITNVDFSKVVISDMLRRNVRDRPLMRWRVMDITAMQFEDDTFAAVIDKGGLDALMEPELGPKLGNQYLSEVKRVLKPGGKFVCLTLAESHVLNLLFSKFRLGWKMSVDAIPLKSSGKPSLQTFMVVVEKELSTLVHQITSLLHYSSLHSNSKQVSGLHETLLNENQIREKCSSNSDISYTVDDLLEELPKLSQGRRLQLTLGGQGYSAFSYRAIILDAEEQADPFTYHCGVFIVPKIRAREWLFFSEEGQWMVVRSSKAARLIMVFLDASHSDTSMEEIQKDLSPLVKQLAPAENENGAQIPFMMASEGIKERNTIHKVTSSLTGSIIVEDVIYENVYSEVSCIFPSRELVFRRLVFERAANLVQSEALMKDEQLRTKLVTETGRKKNNASSKSRKGGSQTHNSNCPSVCSENIITCISYLYCDSTALWIISGFTLISSYMENVASSGKMANSAVGCGHGLMVCIDMWVLVLEQLEKKNDQLEAKINTVELDPVIVDVARDHFNFVEDKRLKVQIADGIQFVRDIASSEATQNGKSHDPSLTKSTLDNSSTASHDDVEATKVDIIIVDVDSSDPSSGLACPAPDFLEQSFLETVKDKLSKEGLFVVNLVSRSQSIKDLALSRMKKVFSHLFCLKFDEDVNEIHFALKSESCVGDNCFSEASLKLDKLLKFKHPEIGQNIVSATKRIRRLKHVRKGGPEQKEHNFETEHARIHEKQWRSRQSVIN</sequence>
<evidence type="ECO:0000313" key="8">
    <source>
        <dbReference type="EMBL" id="KAL2343358.1"/>
    </source>
</evidence>
<evidence type="ECO:0000313" key="9">
    <source>
        <dbReference type="Proteomes" id="UP001603857"/>
    </source>
</evidence>
<dbReference type="GO" id="GO:0032259">
    <property type="term" value="P:methylation"/>
    <property type="evidence" value="ECO:0007669"/>
    <property type="project" value="UniProtKB-KW"/>
</dbReference>
<dbReference type="FunFam" id="3.40.50.150:FF:000211">
    <property type="entry name" value="Methyltransferase-like protein 13"/>
    <property type="match status" value="1"/>
</dbReference>
<dbReference type="FunFam" id="3.40.50.150:FF:000256">
    <property type="entry name" value="S-adenosyl-L-methionine-dependent methyltransferase superfamily protein"/>
    <property type="match status" value="1"/>
</dbReference>
<dbReference type="InterPro" id="IPR051419">
    <property type="entry name" value="Lys/N-term_MeTrsfase_sf"/>
</dbReference>
<dbReference type="PANTHER" id="PTHR12176:SF78">
    <property type="entry name" value="EEF1A LYSINE AND N-TERMINAL METHYLTRANSFERASE"/>
    <property type="match status" value="1"/>
</dbReference>
<dbReference type="InterPro" id="IPR013216">
    <property type="entry name" value="Methyltransf_11"/>
</dbReference>
<evidence type="ECO:0000256" key="3">
    <source>
        <dbReference type="ARBA" id="ARBA00022679"/>
    </source>
</evidence>
<evidence type="ECO:0000256" key="1">
    <source>
        <dbReference type="ARBA" id="ARBA00008361"/>
    </source>
</evidence>
<feature type="region of interest" description="Disordered" evidence="6">
    <location>
        <begin position="619"/>
        <end position="643"/>
    </location>
</feature>
<evidence type="ECO:0000256" key="2">
    <source>
        <dbReference type="ARBA" id="ARBA00022603"/>
    </source>
</evidence>
<comment type="caution">
    <text evidence="8">The sequence shown here is derived from an EMBL/GenBank/DDBJ whole genome shotgun (WGS) entry which is preliminary data.</text>
</comment>
<feature type="compositionally biased region" description="Polar residues" evidence="6">
    <location>
        <begin position="630"/>
        <end position="641"/>
    </location>
</feature>
<keyword evidence="2" id="KW-0489">Methyltransferase</keyword>
<evidence type="ECO:0000256" key="4">
    <source>
        <dbReference type="ARBA" id="ARBA00023268"/>
    </source>
</evidence>
<reference evidence="8 9" key="1">
    <citation type="submission" date="2024-08" db="EMBL/GenBank/DDBJ databases">
        <title>Insights into the chromosomal genome structure of Flemingia macrophylla.</title>
        <authorList>
            <person name="Ding Y."/>
            <person name="Zhao Y."/>
            <person name="Bi W."/>
            <person name="Wu M."/>
            <person name="Zhao G."/>
            <person name="Gong Y."/>
            <person name="Li W."/>
            <person name="Zhang P."/>
        </authorList>
    </citation>
    <scope>NUCLEOTIDE SEQUENCE [LARGE SCALE GENOMIC DNA]</scope>
    <source>
        <strain evidence="8">DYQJB</strain>
        <tissue evidence="8">Leaf</tissue>
    </source>
</reference>
<organism evidence="8 9">
    <name type="scientific">Flemingia macrophylla</name>
    <dbReference type="NCBI Taxonomy" id="520843"/>
    <lineage>
        <taxon>Eukaryota</taxon>
        <taxon>Viridiplantae</taxon>
        <taxon>Streptophyta</taxon>
        <taxon>Embryophyta</taxon>
        <taxon>Tracheophyta</taxon>
        <taxon>Spermatophyta</taxon>
        <taxon>Magnoliopsida</taxon>
        <taxon>eudicotyledons</taxon>
        <taxon>Gunneridae</taxon>
        <taxon>Pentapetalae</taxon>
        <taxon>rosids</taxon>
        <taxon>fabids</taxon>
        <taxon>Fabales</taxon>
        <taxon>Fabaceae</taxon>
        <taxon>Papilionoideae</taxon>
        <taxon>50 kb inversion clade</taxon>
        <taxon>NPAAA clade</taxon>
        <taxon>indigoferoid/millettioid clade</taxon>
        <taxon>Phaseoleae</taxon>
        <taxon>Flemingia</taxon>
    </lineage>
</organism>
<feature type="coiled-coil region" evidence="5">
    <location>
        <begin position="554"/>
        <end position="581"/>
    </location>
</feature>
<dbReference type="SUPFAM" id="SSF53335">
    <property type="entry name" value="S-adenosyl-L-methionine-dependent methyltransferases"/>
    <property type="match status" value="2"/>
</dbReference>
<dbReference type="AlphaFoldDB" id="A0ABD1N5R3"/>
<evidence type="ECO:0000259" key="7">
    <source>
        <dbReference type="Pfam" id="PF08241"/>
    </source>
</evidence>
<dbReference type="EMBL" id="JBGMDY010000002">
    <property type="protein sequence ID" value="KAL2343358.1"/>
    <property type="molecule type" value="Genomic_DNA"/>
</dbReference>
<proteinExistence type="inferred from homology"/>
<name>A0ABD1N5R3_9FABA</name>
<dbReference type="Proteomes" id="UP001603857">
    <property type="component" value="Unassembled WGS sequence"/>
</dbReference>
<dbReference type="CDD" id="cd02440">
    <property type="entry name" value="AdoMet_MTases"/>
    <property type="match status" value="1"/>
</dbReference>
<feature type="region of interest" description="Disordered" evidence="6">
    <location>
        <begin position="469"/>
        <end position="494"/>
    </location>
</feature>
<feature type="domain" description="Methyltransferase type 11" evidence="7">
    <location>
        <begin position="72"/>
        <end position="172"/>
    </location>
</feature>
<accession>A0ABD1N5R3</accession>
<comment type="similarity">
    <text evidence="1">Belongs to the methyltransferase superfamily.</text>
</comment>
<keyword evidence="3" id="KW-0808">Transferase</keyword>
<keyword evidence="9" id="KW-1185">Reference proteome</keyword>
<dbReference type="PANTHER" id="PTHR12176">
    <property type="entry name" value="SAM-DEPENDENT METHYLTRANSFERASE SUPERFAMILY PROTEIN"/>
    <property type="match status" value="1"/>
</dbReference>
<gene>
    <name evidence="8" type="ORF">Fmac_004643</name>
</gene>
<evidence type="ECO:0000256" key="5">
    <source>
        <dbReference type="SAM" id="Coils"/>
    </source>
</evidence>
<dbReference type="Gene3D" id="3.40.50.150">
    <property type="entry name" value="Vaccinia Virus protein VP39"/>
    <property type="match status" value="2"/>
</dbReference>
<dbReference type="GO" id="GO:0008168">
    <property type="term" value="F:methyltransferase activity"/>
    <property type="evidence" value="ECO:0007669"/>
    <property type="project" value="UniProtKB-KW"/>
</dbReference>
<keyword evidence="4" id="KW-0511">Multifunctional enzyme</keyword>
<dbReference type="Pfam" id="PF08241">
    <property type="entry name" value="Methyltransf_11"/>
    <property type="match status" value="1"/>
</dbReference>